<dbReference type="AlphaFoldDB" id="A0A8K1FY28"/>
<organism evidence="2 3">
    <name type="scientific">Zosterops borbonicus</name>
    <dbReference type="NCBI Taxonomy" id="364589"/>
    <lineage>
        <taxon>Eukaryota</taxon>
        <taxon>Metazoa</taxon>
        <taxon>Chordata</taxon>
        <taxon>Craniata</taxon>
        <taxon>Vertebrata</taxon>
        <taxon>Euteleostomi</taxon>
        <taxon>Archelosauria</taxon>
        <taxon>Archosauria</taxon>
        <taxon>Dinosauria</taxon>
        <taxon>Saurischia</taxon>
        <taxon>Theropoda</taxon>
        <taxon>Coelurosauria</taxon>
        <taxon>Aves</taxon>
        <taxon>Neognathae</taxon>
        <taxon>Neoaves</taxon>
        <taxon>Telluraves</taxon>
        <taxon>Australaves</taxon>
        <taxon>Passeriformes</taxon>
        <taxon>Sylvioidea</taxon>
        <taxon>Zosteropidae</taxon>
        <taxon>Zosterops</taxon>
    </lineage>
</organism>
<dbReference type="Proteomes" id="UP000796761">
    <property type="component" value="Unassembled WGS sequence"/>
</dbReference>
<protein>
    <submittedName>
        <fullName evidence="2">Uncharacterized protein</fullName>
    </submittedName>
</protein>
<keyword evidence="3" id="KW-1185">Reference proteome</keyword>
<name>A0A8K1FY28_9PASS</name>
<sequence>MTLPRRKSPGKAAEEEEEEESGDCDDEDECGGGSGDGELRVRNQLRFLAEEGAPFMSGLAFTNALLQVVIVAMTWQCELQHHIVVATRSSGELVFT</sequence>
<reference evidence="2" key="1">
    <citation type="submission" date="2019-04" db="EMBL/GenBank/DDBJ databases">
        <title>Genome assembly of Zosterops borbonicus 15179.</title>
        <authorList>
            <person name="Leroy T."/>
            <person name="Anselmetti Y."/>
            <person name="Tilak M.-K."/>
            <person name="Nabholz B."/>
        </authorList>
    </citation>
    <scope>NUCLEOTIDE SEQUENCE</scope>
    <source>
        <strain evidence="2">HGM_15179</strain>
        <tissue evidence="2">Muscle</tissue>
    </source>
</reference>
<feature type="compositionally biased region" description="Acidic residues" evidence="1">
    <location>
        <begin position="14"/>
        <end position="30"/>
    </location>
</feature>
<evidence type="ECO:0000313" key="2">
    <source>
        <dbReference type="EMBL" id="TRZ07450.1"/>
    </source>
</evidence>
<evidence type="ECO:0000256" key="1">
    <source>
        <dbReference type="SAM" id="MobiDB-lite"/>
    </source>
</evidence>
<proteinExistence type="predicted"/>
<dbReference type="EMBL" id="SWJQ01001774">
    <property type="protein sequence ID" value="TRZ07450.1"/>
    <property type="molecule type" value="Genomic_DNA"/>
</dbReference>
<comment type="caution">
    <text evidence="2">The sequence shown here is derived from an EMBL/GenBank/DDBJ whole genome shotgun (WGS) entry which is preliminary data.</text>
</comment>
<feature type="region of interest" description="Disordered" evidence="1">
    <location>
        <begin position="1"/>
        <end position="37"/>
    </location>
</feature>
<accession>A0A8K1FY28</accession>
<evidence type="ECO:0000313" key="3">
    <source>
        <dbReference type="Proteomes" id="UP000796761"/>
    </source>
</evidence>
<gene>
    <name evidence="2" type="ORF">HGM15179_019657</name>
</gene>